<keyword evidence="6 8" id="KW-0472">Membrane</keyword>
<evidence type="ECO:0000313" key="10">
    <source>
        <dbReference type="Proteomes" id="UP000003806"/>
    </source>
</evidence>
<evidence type="ECO:0000256" key="8">
    <source>
        <dbReference type="SAM" id="Phobius"/>
    </source>
</evidence>
<dbReference type="InterPro" id="IPR012430">
    <property type="entry name" value="TMEM43_fam"/>
</dbReference>
<dbReference type="STRING" id="885272.JonanDRAFT_0526"/>
<evidence type="ECO:0000256" key="1">
    <source>
        <dbReference type="ARBA" id="ARBA00004127"/>
    </source>
</evidence>
<dbReference type="PANTHER" id="PTHR13416:SF2">
    <property type="entry name" value="TRANSMEMBRANE PROTEIN 43"/>
    <property type="match status" value="1"/>
</dbReference>
<evidence type="ECO:0000256" key="4">
    <source>
        <dbReference type="ARBA" id="ARBA00022824"/>
    </source>
</evidence>
<evidence type="ECO:0000256" key="2">
    <source>
        <dbReference type="ARBA" id="ARBA00004586"/>
    </source>
</evidence>
<dbReference type="OrthoDB" id="273988at2"/>
<proteinExistence type="predicted"/>
<evidence type="ECO:0000256" key="6">
    <source>
        <dbReference type="ARBA" id="ARBA00023136"/>
    </source>
</evidence>
<feature type="compositionally biased region" description="Low complexity" evidence="7">
    <location>
        <begin position="215"/>
        <end position="233"/>
    </location>
</feature>
<dbReference type="HOGENOM" id="CLU_042602_1_1_0"/>
<name>H0UJS1_9BACT</name>
<dbReference type="GO" id="GO:0051301">
    <property type="term" value="P:cell division"/>
    <property type="evidence" value="ECO:0007669"/>
    <property type="project" value="UniProtKB-KW"/>
</dbReference>
<protein>
    <submittedName>
        <fullName evidence="9">Cell division protein</fullName>
    </submittedName>
</protein>
<dbReference type="PANTHER" id="PTHR13416">
    <property type="match status" value="1"/>
</dbReference>
<evidence type="ECO:0000256" key="3">
    <source>
        <dbReference type="ARBA" id="ARBA00022692"/>
    </source>
</evidence>
<dbReference type="Proteomes" id="UP000003806">
    <property type="component" value="Chromosome"/>
</dbReference>
<feature type="transmembrane region" description="Helical" evidence="8">
    <location>
        <begin position="20"/>
        <end position="39"/>
    </location>
</feature>
<keyword evidence="9" id="KW-0132">Cell division</keyword>
<organism evidence="9 10">
    <name type="scientific">Jonquetella anthropi DSM 22815</name>
    <dbReference type="NCBI Taxonomy" id="885272"/>
    <lineage>
        <taxon>Bacteria</taxon>
        <taxon>Thermotogati</taxon>
        <taxon>Synergistota</taxon>
        <taxon>Synergistia</taxon>
        <taxon>Synergistales</taxon>
        <taxon>Dethiosulfovibrionaceae</taxon>
        <taxon>Jonquetella</taxon>
    </lineage>
</organism>
<dbReference type="AlphaFoldDB" id="H0UJS1"/>
<reference evidence="9 10" key="1">
    <citation type="submission" date="2011-11" db="EMBL/GenBank/DDBJ databases">
        <title>The Noncontiguous Finished genome of Jonquetella anthropi DSM 22815.</title>
        <authorList>
            <consortium name="US DOE Joint Genome Institute (JGI-PGF)"/>
            <person name="Lucas S."/>
            <person name="Copeland A."/>
            <person name="Lapidus A."/>
            <person name="Glavina del Rio T."/>
            <person name="Dalin E."/>
            <person name="Tice H."/>
            <person name="Bruce D."/>
            <person name="Goodwin L."/>
            <person name="Pitluck S."/>
            <person name="Peters L."/>
            <person name="Mikhailova N."/>
            <person name="Held B."/>
            <person name="Kyrpides N."/>
            <person name="Mavromatis K."/>
            <person name="Ivanova N."/>
            <person name="Markowitz V."/>
            <person name="Cheng J.-F."/>
            <person name="Hugenholtz P."/>
            <person name="Woyke T."/>
            <person name="Wu D."/>
            <person name="Gronow S."/>
            <person name="Wellnitz S."/>
            <person name="Brambilla E."/>
            <person name="Klenk H.-P."/>
            <person name="Eisen J.A."/>
        </authorList>
    </citation>
    <scope>NUCLEOTIDE SEQUENCE [LARGE SCALE GENOMIC DNA]</scope>
    <source>
        <strain evidence="9 10">DSM 22815</strain>
    </source>
</reference>
<dbReference type="GO" id="GO:0071763">
    <property type="term" value="P:nuclear membrane organization"/>
    <property type="evidence" value="ECO:0007669"/>
    <property type="project" value="TreeGrafter"/>
</dbReference>
<evidence type="ECO:0000256" key="5">
    <source>
        <dbReference type="ARBA" id="ARBA00022989"/>
    </source>
</evidence>
<dbReference type="GO" id="GO:0006629">
    <property type="term" value="P:lipid metabolic process"/>
    <property type="evidence" value="ECO:0007669"/>
    <property type="project" value="TreeGrafter"/>
</dbReference>
<sequence length="477" mass="50639">MDQYTETTTTGWGSRFGNSFKGIVVGIVLFVAATALLYWNEGRTVKTGDSINEAKSVTVPLGDTGTVAADLNGKVVYGTGRLTTEDSIGDDAFGAKGVALSVNRQVEFYQWQESTRTEKKKKVGGGEETVTTYSYNKGWGSSPVDSSNFKYPDGHENTTLLTVEDENWYAPNAHLGAYRFPTFLVSEVSGSTPLNAAPTDEQLAALAELLNVTPETQPAQPTQQPAQPAQPAQVESSQLEASPAPQPVLVPQTSAESAAQPAQPEPTSQPAPEAGAQAAAAQPAPAQPEVSAELALARQYVHPRANVVYIGLKPNAPSVGDVRITYKQVLPCDVSFVAKLVGDTFDVYTASNGYKFHRLENGTVAQETLFADAHSANKTMAWILRVLGIVLVCSGLGMLLRPLSVVADVLPFLGDLVGAGTGLVAFLLGLAWSFIIIAIAWLAYRPLLGGGLLAAAIALIVLIFLRRKKRAKAPAQE</sequence>
<comment type="subcellular location">
    <subcellularLocation>
        <location evidence="1">Endomembrane system</location>
        <topology evidence="1">Multi-pass membrane protein</topology>
    </subcellularLocation>
    <subcellularLocation>
        <location evidence="2">Endoplasmic reticulum membrane</location>
    </subcellularLocation>
</comment>
<keyword evidence="3 8" id="KW-0812">Transmembrane</keyword>
<feature type="transmembrane region" description="Helical" evidence="8">
    <location>
        <begin position="382"/>
        <end position="400"/>
    </location>
</feature>
<keyword evidence="10" id="KW-1185">Reference proteome</keyword>
<feature type="compositionally biased region" description="Low complexity" evidence="7">
    <location>
        <begin position="270"/>
        <end position="286"/>
    </location>
</feature>
<dbReference type="EMBL" id="CM001376">
    <property type="protein sequence ID" value="EHM12930.1"/>
    <property type="molecule type" value="Genomic_DNA"/>
</dbReference>
<evidence type="ECO:0000256" key="7">
    <source>
        <dbReference type="SAM" id="MobiDB-lite"/>
    </source>
</evidence>
<keyword evidence="5 8" id="KW-1133">Transmembrane helix</keyword>
<evidence type="ECO:0000313" key="9">
    <source>
        <dbReference type="EMBL" id="EHM12930.1"/>
    </source>
</evidence>
<feature type="transmembrane region" description="Helical" evidence="8">
    <location>
        <begin position="412"/>
        <end position="441"/>
    </location>
</feature>
<feature type="compositionally biased region" description="Low complexity" evidence="7">
    <location>
        <begin position="251"/>
        <end position="262"/>
    </location>
</feature>
<dbReference type="eggNOG" id="COG0810">
    <property type="taxonomic scope" value="Bacteria"/>
</dbReference>
<accession>H0UJS1</accession>
<keyword evidence="9" id="KW-0131">Cell cycle</keyword>
<dbReference type="GO" id="GO:0012505">
    <property type="term" value="C:endomembrane system"/>
    <property type="evidence" value="ECO:0007669"/>
    <property type="project" value="UniProtKB-SubCell"/>
</dbReference>
<keyword evidence="4" id="KW-0256">Endoplasmic reticulum</keyword>
<gene>
    <name evidence="9" type="ORF">JonanDRAFT_0526</name>
</gene>
<feature type="region of interest" description="Disordered" evidence="7">
    <location>
        <begin position="215"/>
        <end position="286"/>
    </location>
</feature>
<feature type="transmembrane region" description="Helical" evidence="8">
    <location>
        <begin position="447"/>
        <end position="465"/>
    </location>
</feature>
<dbReference type="RefSeq" id="WP_008520561.1">
    <property type="nucleotide sequence ID" value="NZ_CM001376.1"/>
</dbReference>
<dbReference type="Pfam" id="PF07787">
    <property type="entry name" value="TMEM43"/>
    <property type="match status" value="2"/>
</dbReference>